<dbReference type="InParanoid" id="J0CXT2"/>
<keyword evidence="2" id="KW-1185">Reference proteome</keyword>
<proteinExistence type="predicted"/>
<dbReference type="Proteomes" id="UP000006514">
    <property type="component" value="Unassembled WGS sequence"/>
</dbReference>
<protein>
    <submittedName>
        <fullName evidence="1">Uncharacterized protein</fullName>
    </submittedName>
</protein>
<dbReference type="EMBL" id="JH687884">
    <property type="protein sequence ID" value="EJD35652.1"/>
    <property type="molecule type" value="Genomic_DNA"/>
</dbReference>
<organism evidence="1 2">
    <name type="scientific">Auricularia subglabra (strain TFB-10046 / SS5)</name>
    <name type="common">White-rot fungus</name>
    <name type="synonym">Auricularia delicata (strain TFB10046)</name>
    <dbReference type="NCBI Taxonomy" id="717982"/>
    <lineage>
        <taxon>Eukaryota</taxon>
        <taxon>Fungi</taxon>
        <taxon>Dikarya</taxon>
        <taxon>Basidiomycota</taxon>
        <taxon>Agaricomycotina</taxon>
        <taxon>Agaricomycetes</taxon>
        <taxon>Auriculariales</taxon>
        <taxon>Auriculariaceae</taxon>
        <taxon>Auricularia</taxon>
    </lineage>
</organism>
<sequence length="77" mass="8795">MSRTVSRTTTSPVMHPSETEDFLHRAAPLSNSMQATIQASEFPTRSMACLNIARLKAFLRRQPRFAHYRFQTVGVQQ</sequence>
<reference evidence="2" key="1">
    <citation type="journal article" date="2012" name="Science">
        <title>The Paleozoic origin of enzymatic lignin decomposition reconstructed from 31 fungal genomes.</title>
        <authorList>
            <person name="Floudas D."/>
            <person name="Binder M."/>
            <person name="Riley R."/>
            <person name="Barry K."/>
            <person name="Blanchette R.A."/>
            <person name="Henrissat B."/>
            <person name="Martinez A.T."/>
            <person name="Otillar R."/>
            <person name="Spatafora J.W."/>
            <person name="Yadav J.S."/>
            <person name="Aerts A."/>
            <person name="Benoit I."/>
            <person name="Boyd A."/>
            <person name="Carlson A."/>
            <person name="Copeland A."/>
            <person name="Coutinho P.M."/>
            <person name="de Vries R.P."/>
            <person name="Ferreira P."/>
            <person name="Findley K."/>
            <person name="Foster B."/>
            <person name="Gaskell J."/>
            <person name="Glotzer D."/>
            <person name="Gorecki P."/>
            <person name="Heitman J."/>
            <person name="Hesse C."/>
            <person name="Hori C."/>
            <person name="Igarashi K."/>
            <person name="Jurgens J.A."/>
            <person name="Kallen N."/>
            <person name="Kersten P."/>
            <person name="Kohler A."/>
            <person name="Kuees U."/>
            <person name="Kumar T.K.A."/>
            <person name="Kuo A."/>
            <person name="LaButti K."/>
            <person name="Larrondo L.F."/>
            <person name="Lindquist E."/>
            <person name="Ling A."/>
            <person name="Lombard V."/>
            <person name="Lucas S."/>
            <person name="Lundell T."/>
            <person name="Martin R."/>
            <person name="McLaughlin D.J."/>
            <person name="Morgenstern I."/>
            <person name="Morin E."/>
            <person name="Murat C."/>
            <person name="Nagy L.G."/>
            <person name="Nolan M."/>
            <person name="Ohm R.A."/>
            <person name="Patyshakuliyeva A."/>
            <person name="Rokas A."/>
            <person name="Ruiz-Duenas F.J."/>
            <person name="Sabat G."/>
            <person name="Salamov A."/>
            <person name="Samejima M."/>
            <person name="Schmutz J."/>
            <person name="Slot J.C."/>
            <person name="St John F."/>
            <person name="Stenlid J."/>
            <person name="Sun H."/>
            <person name="Sun S."/>
            <person name="Syed K."/>
            <person name="Tsang A."/>
            <person name="Wiebenga A."/>
            <person name="Young D."/>
            <person name="Pisabarro A."/>
            <person name="Eastwood D.C."/>
            <person name="Martin F."/>
            <person name="Cullen D."/>
            <person name="Grigoriev I.V."/>
            <person name="Hibbett D.S."/>
        </authorList>
    </citation>
    <scope>NUCLEOTIDE SEQUENCE [LARGE SCALE GENOMIC DNA]</scope>
    <source>
        <strain evidence="2">TFB10046</strain>
    </source>
</reference>
<accession>J0CXT2</accession>
<evidence type="ECO:0000313" key="2">
    <source>
        <dbReference type="Proteomes" id="UP000006514"/>
    </source>
</evidence>
<dbReference type="KEGG" id="adl:AURDEDRAFT_175299"/>
<dbReference type="AlphaFoldDB" id="J0CXT2"/>
<evidence type="ECO:0000313" key="1">
    <source>
        <dbReference type="EMBL" id="EJD35652.1"/>
    </source>
</evidence>
<gene>
    <name evidence="1" type="ORF">AURDEDRAFT_175299</name>
</gene>
<name>J0CXT2_AURST</name>